<accession>A0A6A5EY29</accession>
<evidence type="ECO:0000313" key="3">
    <source>
        <dbReference type="Proteomes" id="UP000465112"/>
    </source>
</evidence>
<organism evidence="2 3">
    <name type="scientific">Perca fluviatilis</name>
    <name type="common">European perch</name>
    <dbReference type="NCBI Taxonomy" id="8168"/>
    <lineage>
        <taxon>Eukaryota</taxon>
        <taxon>Metazoa</taxon>
        <taxon>Chordata</taxon>
        <taxon>Craniata</taxon>
        <taxon>Vertebrata</taxon>
        <taxon>Euteleostomi</taxon>
        <taxon>Actinopterygii</taxon>
        <taxon>Neopterygii</taxon>
        <taxon>Teleostei</taxon>
        <taxon>Neoteleostei</taxon>
        <taxon>Acanthomorphata</taxon>
        <taxon>Eupercaria</taxon>
        <taxon>Perciformes</taxon>
        <taxon>Percoidei</taxon>
        <taxon>Percidae</taxon>
        <taxon>Percinae</taxon>
        <taxon>Perca</taxon>
    </lineage>
</organism>
<evidence type="ECO:0000313" key="2">
    <source>
        <dbReference type="EMBL" id="KAF1387036.1"/>
    </source>
</evidence>
<sequence>MLVSTTKSPAVVEQVAREHGTQTVTGLCGSSSSPSSPFSSGRQSQRPLDCRRVLANSNTDSYAGSPTAPGLPDYDLIPGKGRKSPDRLICVISCSCEATGWLS</sequence>
<dbReference type="EMBL" id="VHII01000008">
    <property type="protein sequence ID" value="KAF1387036.1"/>
    <property type="molecule type" value="Genomic_DNA"/>
</dbReference>
<dbReference type="Proteomes" id="UP000465112">
    <property type="component" value="Chromosome 8"/>
</dbReference>
<feature type="compositionally biased region" description="Low complexity" evidence="1">
    <location>
        <begin position="29"/>
        <end position="46"/>
    </location>
</feature>
<gene>
    <name evidence="2" type="ORF">PFLUV_G00101110</name>
</gene>
<name>A0A6A5EY29_PERFL</name>
<feature type="region of interest" description="Disordered" evidence="1">
    <location>
        <begin position="22"/>
        <end position="78"/>
    </location>
</feature>
<feature type="compositionally biased region" description="Polar residues" evidence="1">
    <location>
        <begin position="55"/>
        <end position="64"/>
    </location>
</feature>
<proteinExistence type="predicted"/>
<dbReference type="AlphaFoldDB" id="A0A6A5EY29"/>
<evidence type="ECO:0000256" key="1">
    <source>
        <dbReference type="SAM" id="MobiDB-lite"/>
    </source>
</evidence>
<protein>
    <submittedName>
        <fullName evidence="2">Uncharacterized protein</fullName>
    </submittedName>
</protein>
<comment type="caution">
    <text evidence="2">The sequence shown here is derived from an EMBL/GenBank/DDBJ whole genome shotgun (WGS) entry which is preliminary data.</text>
</comment>
<reference evidence="2 3" key="1">
    <citation type="submission" date="2019-06" db="EMBL/GenBank/DDBJ databases">
        <title>A chromosome-scale genome assembly of the European perch, Perca fluviatilis.</title>
        <authorList>
            <person name="Roques C."/>
            <person name="Zahm M."/>
            <person name="Cabau C."/>
            <person name="Klopp C."/>
            <person name="Bouchez O."/>
            <person name="Donnadieu C."/>
            <person name="Kuhl H."/>
            <person name="Gislard M."/>
            <person name="Guendouz S."/>
            <person name="Journot L."/>
            <person name="Haffray P."/>
            <person name="Bestin A."/>
            <person name="Morvezen R."/>
            <person name="Feron R."/>
            <person name="Wen M."/>
            <person name="Jouanno E."/>
            <person name="Herpin A."/>
            <person name="Schartl M."/>
            <person name="Postlethwait J."/>
            <person name="Schaerlinger B."/>
            <person name="Chardard D."/>
            <person name="Lecocq T."/>
            <person name="Poncet C."/>
            <person name="Jaffrelo L."/>
            <person name="Lampietro C."/>
            <person name="Guiguen Y."/>
        </authorList>
    </citation>
    <scope>NUCLEOTIDE SEQUENCE [LARGE SCALE GENOMIC DNA]</scope>
    <source>
        <tissue evidence="2">Blood</tissue>
    </source>
</reference>
<keyword evidence="3" id="KW-1185">Reference proteome</keyword>